<dbReference type="InterPro" id="IPR050902">
    <property type="entry name" value="ABC_Transporter_SBP"/>
</dbReference>
<name>A0A4P2VXZ8_FLUSA</name>
<dbReference type="RefSeq" id="WP_130610735.1">
    <property type="nucleotide sequence ID" value="NZ_AP019368.1"/>
</dbReference>
<feature type="domain" description="Fe/B12 periplasmic-binding" evidence="2">
    <location>
        <begin position="6"/>
        <end position="262"/>
    </location>
</feature>
<keyword evidence="1" id="KW-0732">Signal</keyword>
<reference evidence="3 4" key="1">
    <citation type="submission" date="2018-12" db="EMBL/GenBank/DDBJ databases">
        <title>Rubrispira sanarue gen. nov., sp., nov., a member of the order Silvanigrellales, isolated from a brackish lake in Hamamatsu Japan.</title>
        <authorList>
            <person name="Maejima Y."/>
            <person name="Iino T."/>
            <person name="Muraguchi Y."/>
            <person name="Fukuda K."/>
            <person name="Nojiri H."/>
            <person name="Ohkuma M."/>
            <person name="Moriuchi R."/>
            <person name="Dohra H."/>
            <person name="Kimbara K."/>
            <person name="Shintani M."/>
        </authorList>
    </citation>
    <scope>NUCLEOTIDE SEQUENCE [LARGE SCALE GENOMIC DNA]</scope>
    <source>
        <strain evidence="3 4">RF1110005</strain>
    </source>
</reference>
<dbReference type="NCBIfam" id="NF038402">
    <property type="entry name" value="TroA_like"/>
    <property type="match status" value="1"/>
</dbReference>
<dbReference type="PANTHER" id="PTHR30535:SF35">
    <property type="entry name" value="PERIPLASMIC BINDING PROTEIN"/>
    <property type="match status" value="1"/>
</dbReference>
<dbReference type="EMBL" id="AP019368">
    <property type="protein sequence ID" value="BBH53922.1"/>
    <property type="molecule type" value="Genomic_DNA"/>
</dbReference>
<dbReference type="KEGG" id="sbf:JCM31447_23750"/>
<protein>
    <submittedName>
        <fullName evidence="3">Cobalamin-binding protein</fullName>
    </submittedName>
</protein>
<dbReference type="AlphaFoldDB" id="A0A4P2VXZ8"/>
<keyword evidence="4" id="KW-1185">Reference proteome</keyword>
<accession>A0A4P2VXZ8</accession>
<dbReference type="SUPFAM" id="SSF53807">
    <property type="entry name" value="Helical backbone' metal receptor"/>
    <property type="match status" value="1"/>
</dbReference>
<dbReference type="PROSITE" id="PS50983">
    <property type="entry name" value="FE_B12_PBP"/>
    <property type="match status" value="1"/>
</dbReference>
<evidence type="ECO:0000313" key="3">
    <source>
        <dbReference type="EMBL" id="BBH53922.1"/>
    </source>
</evidence>
<gene>
    <name evidence="3" type="ORF">JCM31447_23750</name>
</gene>
<evidence type="ECO:0000313" key="4">
    <source>
        <dbReference type="Proteomes" id="UP000291236"/>
    </source>
</evidence>
<proteinExistence type="predicted"/>
<evidence type="ECO:0000256" key="1">
    <source>
        <dbReference type="ARBA" id="ARBA00022729"/>
    </source>
</evidence>
<dbReference type="InterPro" id="IPR054828">
    <property type="entry name" value="Vit_B12_bind_prot"/>
</dbReference>
<dbReference type="Gene3D" id="3.40.50.1980">
    <property type="entry name" value="Nitrogenase molybdenum iron protein domain"/>
    <property type="match status" value="2"/>
</dbReference>
<dbReference type="Proteomes" id="UP000291236">
    <property type="component" value="Chromosome"/>
</dbReference>
<dbReference type="InterPro" id="IPR002491">
    <property type="entry name" value="ABC_transptr_periplasmic_BD"/>
</dbReference>
<organism evidence="3 4">
    <name type="scientific">Fluviispira sanaruensis</name>
    <dbReference type="NCBI Taxonomy" id="2493639"/>
    <lineage>
        <taxon>Bacteria</taxon>
        <taxon>Pseudomonadati</taxon>
        <taxon>Bdellovibrionota</taxon>
        <taxon>Oligoflexia</taxon>
        <taxon>Silvanigrellales</taxon>
        <taxon>Silvanigrellaceae</taxon>
        <taxon>Fluviispira</taxon>
    </lineage>
</organism>
<dbReference type="OrthoDB" id="5290730at2"/>
<sequence length="264" mass="30954">MNQNIRIVSLVPSLTETICDFGLQNNIKGCTNYCVSPKILRKSALTVGGTKDPDIEKIIFLKPTHIIVNKEENTPEIRKLLKERIDKSSTMIIDSFPKNINDVIQMVNQLGEIFSCQEWVRVWQENVENQLNKFKSIKSPQFSFMYFIWRDPWMVAGDKTYISQMLNLAGFKNSIITEEDMNLRYPVLSEKTAQLKTTQFYLFSSEPYPFKKRHIEEFRQAYKLKNGQFLRVDGQNLSWYGSRTLKCLEYLRELKLESHKLLDS</sequence>
<dbReference type="Pfam" id="PF01497">
    <property type="entry name" value="Peripla_BP_2"/>
    <property type="match status" value="1"/>
</dbReference>
<dbReference type="PANTHER" id="PTHR30535">
    <property type="entry name" value="VITAMIN B12-BINDING PROTEIN"/>
    <property type="match status" value="1"/>
</dbReference>
<evidence type="ECO:0000259" key="2">
    <source>
        <dbReference type="PROSITE" id="PS50983"/>
    </source>
</evidence>